<dbReference type="Proteomes" id="UP000639772">
    <property type="component" value="Chromosome 1"/>
</dbReference>
<dbReference type="GO" id="GO:0005634">
    <property type="term" value="C:nucleus"/>
    <property type="evidence" value="ECO:0007669"/>
    <property type="project" value="UniProtKB-SubCell"/>
</dbReference>
<accession>A0A835VM01</accession>
<evidence type="ECO:0000256" key="5">
    <source>
        <dbReference type="ARBA" id="ARBA00023163"/>
    </source>
</evidence>
<dbReference type="SUPFAM" id="SSF47459">
    <property type="entry name" value="HLH, helix-loop-helix DNA-binding domain"/>
    <property type="match status" value="1"/>
</dbReference>
<evidence type="ECO:0000256" key="3">
    <source>
        <dbReference type="ARBA" id="ARBA00023015"/>
    </source>
</evidence>
<organism evidence="8 9">
    <name type="scientific">Vanilla planifolia</name>
    <name type="common">Vanilla</name>
    <dbReference type="NCBI Taxonomy" id="51239"/>
    <lineage>
        <taxon>Eukaryota</taxon>
        <taxon>Viridiplantae</taxon>
        <taxon>Streptophyta</taxon>
        <taxon>Embryophyta</taxon>
        <taxon>Tracheophyta</taxon>
        <taxon>Spermatophyta</taxon>
        <taxon>Magnoliopsida</taxon>
        <taxon>Liliopsida</taxon>
        <taxon>Asparagales</taxon>
        <taxon>Orchidaceae</taxon>
        <taxon>Vanilloideae</taxon>
        <taxon>Vanilleae</taxon>
        <taxon>Vanilla</taxon>
    </lineage>
</organism>
<evidence type="ECO:0000313" key="9">
    <source>
        <dbReference type="Proteomes" id="UP000639772"/>
    </source>
</evidence>
<dbReference type="InterPro" id="IPR036638">
    <property type="entry name" value="HLH_DNA-bd_sf"/>
</dbReference>
<dbReference type="GO" id="GO:0000978">
    <property type="term" value="F:RNA polymerase II cis-regulatory region sequence-specific DNA binding"/>
    <property type="evidence" value="ECO:0007669"/>
    <property type="project" value="TreeGrafter"/>
</dbReference>
<dbReference type="AlphaFoldDB" id="A0A835VM01"/>
<keyword evidence="5" id="KW-0804">Transcription</keyword>
<keyword evidence="3" id="KW-0805">Transcription regulation</keyword>
<evidence type="ECO:0000256" key="4">
    <source>
        <dbReference type="ARBA" id="ARBA00023125"/>
    </source>
</evidence>
<evidence type="ECO:0000259" key="7">
    <source>
        <dbReference type="PROSITE" id="PS50888"/>
    </source>
</evidence>
<dbReference type="PANTHER" id="PTHR11969:SF54">
    <property type="entry name" value="MAD-LIKE PROTEIN 1"/>
    <property type="match status" value="1"/>
</dbReference>
<dbReference type="OrthoDB" id="684567at2759"/>
<dbReference type="InterPro" id="IPR011598">
    <property type="entry name" value="bHLH_dom"/>
</dbReference>
<sequence>MALEAVVFPQDLLSCTMKEMYTSAGASWGREVPGLEEEGAHGFYGSWGFSCTSIGKGFNGRDVKSTVVSAQEAAAVTLNGRRKRRRTKSLKNQEEIENQRLTHIVVERNRRRQMNDYLAVLRSIMPLSYAQKGDQASIIGGAINFVKELEQLLQSLQVHKHLKQKRDDRDQDIPITSPLSVFFTFPQDSTTNIVTATDYNCTRKGSTVASVEVRMVENHANLKVLSKRLPKQLLKLVIGLQALRLTILHLNITTFQPMVLYSFNLKVEEGSHLTSVDDIVTAVHQILERVREEAGLS</sequence>
<comment type="subcellular location">
    <subcellularLocation>
        <location evidence="1">Nucleus</location>
    </subcellularLocation>
</comment>
<evidence type="ECO:0000256" key="2">
    <source>
        <dbReference type="ARBA" id="ARBA00005510"/>
    </source>
</evidence>
<dbReference type="PANTHER" id="PTHR11969">
    <property type="entry name" value="MAX DIMERIZATION, MAD"/>
    <property type="match status" value="1"/>
</dbReference>
<proteinExistence type="inferred from homology"/>
<protein>
    <recommendedName>
        <fullName evidence="7">BHLH domain-containing protein</fullName>
    </recommendedName>
</protein>
<dbReference type="Gene3D" id="4.10.280.10">
    <property type="entry name" value="Helix-loop-helix DNA-binding domain"/>
    <property type="match status" value="1"/>
</dbReference>
<dbReference type="EMBL" id="JADCNM010000001">
    <property type="protein sequence ID" value="KAG0501985.1"/>
    <property type="molecule type" value="Genomic_DNA"/>
</dbReference>
<keyword evidence="4" id="KW-0238">DNA-binding</keyword>
<evidence type="ECO:0000256" key="6">
    <source>
        <dbReference type="ARBA" id="ARBA00023242"/>
    </source>
</evidence>
<gene>
    <name evidence="8" type="ORF">HPP92_002057</name>
</gene>
<keyword evidence="6" id="KW-0539">Nucleus</keyword>
<dbReference type="GO" id="GO:0000981">
    <property type="term" value="F:DNA-binding transcription factor activity, RNA polymerase II-specific"/>
    <property type="evidence" value="ECO:0007669"/>
    <property type="project" value="TreeGrafter"/>
</dbReference>
<evidence type="ECO:0000256" key="1">
    <source>
        <dbReference type="ARBA" id="ARBA00004123"/>
    </source>
</evidence>
<name>A0A835VM01_VANPL</name>
<dbReference type="PROSITE" id="PS50888">
    <property type="entry name" value="BHLH"/>
    <property type="match status" value="1"/>
</dbReference>
<dbReference type="GO" id="GO:0046983">
    <property type="term" value="F:protein dimerization activity"/>
    <property type="evidence" value="ECO:0007669"/>
    <property type="project" value="InterPro"/>
</dbReference>
<comment type="similarity">
    <text evidence="2">Belongs to the bHLH protein family.</text>
</comment>
<dbReference type="Pfam" id="PF00010">
    <property type="entry name" value="HLH"/>
    <property type="match status" value="1"/>
</dbReference>
<dbReference type="SMART" id="SM00353">
    <property type="entry name" value="HLH"/>
    <property type="match status" value="1"/>
</dbReference>
<feature type="domain" description="BHLH" evidence="7">
    <location>
        <begin position="98"/>
        <end position="149"/>
    </location>
</feature>
<reference evidence="8 9" key="1">
    <citation type="journal article" date="2020" name="Nat. Food">
        <title>A phased Vanilla planifolia genome enables genetic improvement of flavour and production.</title>
        <authorList>
            <person name="Hasing T."/>
            <person name="Tang H."/>
            <person name="Brym M."/>
            <person name="Khazi F."/>
            <person name="Huang T."/>
            <person name="Chambers A.H."/>
        </authorList>
    </citation>
    <scope>NUCLEOTIDE SEQUENCE [LARGE SCALE GENOMIC DNA]</scope>
    <source>
        <tissue evidence="8">Leaf</tissue>
    </source>
</reference>
<evidence type="ECO:0000313" key="8">
    <source>
        <dbReference type="EMBL" id="KAG0501985.1"/>
    </source>
</evidence>
<comment type="caution">
    <text evidence="8">The sequence shown here is derived from an EMBL/GenBank/DDBJ whole genome shotgun (WGS) entry which is preliminary data.</text>
</comment>